<dbReference type="Gene3D" id="3.10.290.10">
    <property type="entry name" value="RNA-binding S4 domain"/>
    <property type="match status" value="1"/>
</dbReference>
<evidence type="ECO:0000313" key="12">
    <source>
        <dbReference type="Proteomes" id="UP000267187"/>
    </source>
</evidence>
<comment type="similarity">
    <text evidence="1 8">Belongs to the pseudouridine synthase RsuA family.</text>
</comment>
<dbReference type="Gene3D" id="3.30.70.1560">
    <property type="entry name" value="Alpha-L RNA-binding motif"/>
    <property type="match status" value="1"/>
</dbReference>
<evidence type="ECO:0000256" key="7">
    <source>
        <dbReference type="PROSITE-ProRule" id="PRU00182"/>
    </source>
</evidence>
<dbReference type="GO" id="GO:0000455">
    <property type="term" value="P:enzyme-directed rRNA pseudouridine synthesis"/>
    <property type="evidence" value="ECO:0007669"/>
    <property type="project" value="UniProtKB-ARBA"/>
</dbReference>
<dbReference type="InterPro" id="IPR002942">
    <property type="entry name" value="S4_RNA-bd"/>
</dbReference>
<evidence type="ECO:0000256" key="4">
    <source>
        <dbReference type="ARBA" id="ARBA00023235"/>
    </source>
</evidence>
<dbReference type="Pfam" id="PF01479">
    <property type="entry name" value="S4"/>
    <property type="match status" value="1"/>
</dbReference>
<evidence type="ECO:0000256" key="9">
    <source>
        <dbReference type="SAM" id="MobiDB-lite"/>
    </source>
</evidence>
<dbReference type="FunFam" id="3.30.70.1560:FF:000001">
    <property type="entry name" value="Pseudouridine synthase"/>
    <property type="match status" value="1"/>
</dbReference>
<evidence type="ECO:0000256" key="1">
    <source>
        <dbReference type="ARBA" id="ARBA00008348"/>
    </source>
</evidence>
<keyword evidence="12" id="KW-1185">Reference proteome</keyword>
<keyword evidence="2" id="KW-0698">rRNA processing</keyword>
<dbReference type="GO" id="GO:0003723">
    <property type="term" value="F:RNA binding"/>
    <property type="evidence" value="ECO:0007669"/>
    <property type="project" value="UniProtKB-KW"/>
</dbReference>
<name>A0A3M0AAF5_9GAMM</name>
<protein>
    <recommendedName>
        <fullName evidence="8">Pseudouridine synthase</fullName>
        <ecNumber evidence="8">5.4.99.-</ecNumber>
    </recommendedName>
</protein>
<comment type="function">
    <text evidence="6">Responsible for synthesis of pseudouridine from uracil-2605 in 23S ribosomal RNA.</text>
</comment>
<feature type="region of interest" description="Disordered" evidence="9">
    <location>
        <begin position="258"/>
        <end position="280"/>
    </location>
</feature>
<dbReference type="NCBIfam" id="TIGR00093">
    <property type="entry name" value="pseudouridine synthase"/>
    <property type="match status" value="1"/>
</dbReference>
<dbReference type="CDD" id="cd02556">
    <property type="entry name" value="PseudoU_synth_RluB"/>
    <property type="match status" value="1"/>
</dbReference>
<evidence type="ECO:0000256" key="3">
    <source>
        <dbReference type="ARBA" id="ARBA00022884"/>
    </source>
</evidence>
<organism evidence="11 12">
    <name type="scientific">Umboniibacter marinipuniceus</name>
    <dbReference type="NCBI Taxonomy" id="569599"/>
    <lineage>
        <taxon>Bacteria</taxon>
        <taxon>Pseudomonadati</taxon>
        <taxon>Pseudomonadota</taxon>
        <taxon>Gammaproteobacteria</taxon>
        <taxon>Cellvibrionales</taxon>
        <taxon>Cellvibrionaceae</taxon>
        <taxon>Umboniibacter</taxon>
    </lineage>
</organism>
<evidence type="ECO:0000313" key="11">
    <source>
        <dbReference type="EMBL" id="RMA81194.1"/>
    </source>
</evidence>
<evidence type="ECO:0000259" key="10">
    <source>
        <dbReference type="SMART" id="SM00363"/>
    </source>
</evidence>
<dbReference type="InterPro" id="IPR006145">
    <property type="entry name" value="PsdUridine_synth_RsuA/RluA"/>
</dbReference>
<reference evidence="11 12" key="1">
    <citation type="submission" date="2018-10" db="EMBL/GenBank/DDBJ databases">
        <title>Genomic Encyclopedia of Type Strains, Phase IV (KMG-IV): sequencing the most valuable type-strain genomes for metagenomic binning, comparative biology and taxonomic classification.</title>
        <authorList>
            <person name="Goeker M."/>
        </authorList>
    </citation>
    <scope>NUCLEOTIDE SEQUENCE [LARGE SCALE GENOMIC DNA]</scope>
    <source>
        <strain evidence="11 12">DSM 25080</strain>
    </source>
</reference>
<evidence type="ECO:0000256" key="6">
    <source>
        <dbReference type="ARBA" id="ARBA00037383"/>
    </source>
</evidence>
<feature type="domain" description="RNA-binding S4" evidence="10">
    <location>
        <begin position="5"/>
        <end position="65"/>
    </location>
</feature>
<proteinExistence type="inferred from homology"/>
<dbReference type="InterPro" id="IPR020103">
    <property type="entry name" value="PsdUridine_synth_cat_dom_sf"/>
</dbReference>
<dbReference type="InterPro" id="IPR018496">
    <property type="entry name" value="PsdUridine_synth_RsuA/RluB_CS"/>
</dbReference>
<evidence type="ECO:0000256" key="5">
    <source>
        <dbReference type="ARBA" id="ARBA00036944"/>
    </source>
</evidence>
<evidence type="ECO:0000256" key="2">
    <source>
        <dbReference type="ARBA" id="ARBA00022552"/>
    </source>
</evidence>
<dbReference type="FunFam" id="3.10.290.10:FF:000003">
    <property type="entry name" value="Pseudouridine synthase"/>
    <property type="match status" value="1"/>
</dbReference>
<comment type="catalytic activity">
    <reaction evidence="5">
        <text>uridine(2605) in 23S rRNA = pseudouridine(2605) in 23S rRNA</text>
        <dbReference type="Rhea" id="RHEA:42520"/>
        <dbReference type="Rhea" id="RHEA-COMP:10095"/>
        <dbReference type="Rhea" id="RHEA-COMP:10096"/>
        <dbReference type="ChEBI" id="CHEBI:65314"/>
        <dbReference type="ChEBI" id="CHEBI:65315"/>
        <dbReference type="EC" id="5.4.99.22"/>
    </reaction>
</comment>
<dbReference type="CDD" id="cd00165">
    <property type="entry name" value="S4"/>
    <property type="match status" value="1"/>
</dbReference>
<dbReference type="InterPro" id="IPR050343">
    <property type="entry name" value="RsuA_PseudoU_synthase"/>
</dbReference>
<dbReference type="Pfam" id="PF00849">
    <property type="entry name" value="PseudoU_synth_2"/>
    <property type="match status" value="1"/>
</dbReference>
<dbReference type="InterPro" id="IPR000748">
    <property type="entry name" value="PsdUridine_synth_RsuA/RluB/E/F"/>
</dbReference>
<comment type="caution">
    <text evidence="11">The sequence shown here is derived from an EMBL/GenBank/DDBJ whole genome shotgun (WGS) entry which is preliminary data.</text>
</comment>
<dbReference type="InterPro" id="IPR042092">
    <property type="entry name" value="PsdUridine_s_RsuA/RluB/E/F_cat"/>
</dbReference>
<dbReference type="Proteomes" id="UP000267187">
    <property type="component" value="Unassembled WGS sequence"/>
</dbReference>
<dbReference type="SMART" id="SM00363">
    <property type="entry name" value="S4"/>
    <property type="match status" value="1"/>
</dbReference>
<dbReference type="EMBL" id="REFJ01000002">
    <property type="protein sequence ID" value="RMA81194.1"/>
    <property type="molecule type" value="Genomic_DNA"/>
</dbReference>
<dbReference type="OrthoDB" id="9807213at2"/>
<dbReference type="PANTHER" id="PTHR47683:SF3">
    <property type="entry name" value="RIBOSOMAL LARGE SUBUNIT PSEUDOURIDINE SYNTHASE B"/>
    <property type="match status" value="1"/>
</dbReference>
<dbReference type="PANTHER" id="PTHR47683">
    <property type="entry name" value="PSEUDOURIDINE SYNTHASE FAMILY PROTEIN-RELATED"/>
    <property type="match status" value="1"/>
</dbReference>
<dbReference type="InterPro" id="IPR036986">
    <property type="entry name" value="S4_RNA-bd_sf"/>
</dbReference>
<dbReference type="FunFam" id="3.30.70.580:FF:000009">
    <property type="entry name" value="Pseudouridine synthase"/>
    <property type="match status" value="1"/>
</dbReference>
<dbReference type="SUPFAM" id="SSF55174">
    <property type="entry name" value="Alpha-L RNA-binding motif"/>
    <property type="match status" value="1"/>
</dbReference>
<sequence>MSNGEKIQKALAASGVASRREVERMIADGKITVDGEQAHVGMRISGTERIEVEGKRVRLATLDRRRVILYHKREGEVCTRKDPEGRPTVFANLPSINGERWISVGRLDINTSGLLLFTNDGELANRLMHPRYNMDREYAVRVHGDVTDEMLGRLKEGVWLEDGMAKFTDIRKGNNETEGRNSWFYCALLEGRNREVRRLWESQEVEVSRLKRVRYGPVFIPSHLTQGSWLELPPQDVSVLLREVELHGEKHKLTPDQLAQFKRQNTRLRRKAERSKKPKR</sequence>
<dbReference type="GO" id="GO:0005829">
    <property type="term" value="C:cytosol"/>
    <property type="evidence" value="ECO:0007669"/>
    <property type="project" value="UniProtKB-ARBA"/>
</dbReference>
<evidence type="ECO:0000256" key="8">
    <source>
        <dbReference type="RuleBase" id="RU003887"/>
    </source>
</evidence>
<dbReference type="PROSITE" id="PS01149">
    <property type="entry name" value="PSI_RSU"/>
    <property type="match status" value="1"/>
</dbReference>
<dbReference type="PROSITE" id="PS50889">
    <property type="entry name" value="S4"/>
    <property type="match status" value="1"/>
</dbReference>
<feature type="compositionally biased region" description="Basic residues" evidence="9">
    <location>
        <begin position="264"/>
        <end position="280"/>
    </location>
</feature>
<dbReference type="SUPFAM" id="SSF55120">
    <property type="entry name" value="Pseudouridine synthase"/>
    <property type="match status" value="1"/>
</dbReference>
<dbReference type="RefSeq" id="WP_121876346.1">
    <property type="nucleotide sequence ID" value="NZ_REFJ01000002.1"/>
</dbReference>
<dbReference type="EC" id="5.4.99.-" evidence="8"/>
<dbReference type="AlphaFoldDB" id="A0A3M0AAF5"/>
<accession>A0A3M0AAF5</accession>
<dbReference type="GO" id="GO:0160139">
    <property type="term" value="F:23S rRNA pseudouridine(2605) synthase activity"/>
    <property type="evidence" value="ECO:0007669"/>
    <property type="project" value="UniProtKB-EC"/>
</dbReference>
<gene>
    <name evidence="11" type="ORF">DFR27_0995</name>
</gene>
<dbReference type="InterPro" id="IPR020094">
    <property type="entry name" value="TruA/RsuA/RluB/E/F_N"/>
</dbReference>
<dbReference type="Gene3D" id="3.30.70.580">
    <property type="entry name" value="Pseudouridine synthase I, catalytic domain, N-terminal subdomain"/>
    <property type="match status" value="1"/>
</dbReference>
<keyword evidence="4 8" id="KW-0413">Isomerase</keyword>
<keyword evidence="3 7" id="KW-0694">RNA-binding</keyword>